<accession>G4ZM96</accession>
<evidence type="ECO:0000256" key="4">
    <source>
        <dbReference type="ARBA" id="ARBA00023026"/>
    </source>
</evidence>
<reference evidence="6 7" key="1">
    <citation type="journal article" date="2006" name="Science">
        <title>Phytophthora genome sequences uncover evolutionary origins and mechanisms of pathogenesis.</title>
        <authorList>
            <person name="Tyler B.M."/>
            <person name="Tripathy S."/>
            <person name="Zhang X."/>
            <person name="Dehal P."/>
            <person name="Jiang R.H."/>
            <person name="Aerts A."/>
            <person name="Arredondo F.D."/>
            <person name="Baxter L."/>
            <person name="Bensasson D."/>
            <person name="Beynon J.L."/>
            <person name="Chapman J."/>
            <person name="Damasceno C.M."/>
            <person name="Dorrance A.E."/>
            <person name="Dou D."/>
            <person name="Dickerman A.W."/>
            <person name="Dubchak I.L."/>
            <person name="Garbelotto M."/>
            <person name="Gijzen M."/>
            <person name="Gordon S.G."/>
            <person name="Govers F."/>
            <person name="Grunwald N.J."/>
            <person name="Huang W."/>
            <person name="Ivors K.L."/>
            <person name="Jones R.W."/>
            <person name="Kamoun S."/>
            <person name="Krampis K."/>
            <person name="Lamour K.H."/>
            <person name="Lee M.K."/>
            <person name="McDonald W.H."/>
            <person name="Medina M."/>
            <person name="Meijer H.J."/>
            <person name="Nordberg E.K."/>
            <person name="Maclean D.J."/>
            <person name="Ospina-Giraldo M.D."/>
            <person name="Morris P.F."/>
            <person name="Phuntumart V."/>
            <person name="Putnam N.H."/>
            <person name="Rash S."/>
            <person name="Rose J.K."/>
            <person name="Sakihama Y."/>
            <person name="Salamov A.A."/>
            <person name="Savidor A."/>
            <person name="Scheuring C.F."/>
            <person name="Smith B.M."/>
            <person name="Sobral B.W."/>
            <person name="Terry A."/>
            <person name="Torto-Alalibo T.A."/>
            <person name="Win J."/>
            <person name="Xu Z."/>
            <person name="Zhang H."/>
            <person name="Grigoriev I.V."/>
            <person name="Rokhsar D.S."/>
            <person name="Boore J.L."/>
        </authorList>
    </citation>
    <scope>NUCLEOTIDE SEQUENCE [LARGE SCALE GENOMIC DNA]</scope>
    <source>
        <strain evidence="6 7">P6497</strain>
    </source>
</reference>
<evidence type="ECO:0000256" key="2">
    <source>
        <dbReference type="ARBA" id="ARBA00009520"/>
    </source>
</evidence>
<keyword evidence="4" id="KW-0843">Virulence</keyword>
<comment type="similarity">
    <text evidence="2">Belongs to the Necrosis inducing protein (NPP1) family.</text>
</comment>
<dbReference type="Pfam" id="PF05630">
    <property type="entry name" value="NPP1"/>
    <property type="match status" value="1"/>
</dbReference>
<dbReference type="InterPro" id="IPR008701">
    <property type="entry name" value="NPP1"/>
</dbReference>
<evidence type="ECO:0000256" key="1">
    <source>
        <dbReference type="ARBA" id="ARBA00004613"/>
    </source>
</evidence>
<gene>
    <name evidence="6" type="ORF">PHYSODRAFT_264058</name>
</gene>
<dbReference type="GO" id="GO:0005576">
    <property type="term" value="C:extracellular region"/>
    <property type="evidence" value="ECO:0007669"/>
    <property type="project" value="UniProtKB-SubCell"/>
</dbReference>
<dbReference type="EMBL" id="JH159155">
    <property type="protein sequence ID" value="EGZ14629.1"/>
    <property type="molecule type" value="Genomic_DNA"/>
</dbReference>
<dbReference type="PANTHER" id="PTHR33657">
    <property type="entry name" value="DOMAIN PROTEIN, PUTATIVE (AFU_ORTHOLOGUE AFUA_5G00600)-RELATED"/>
    <property type="match status" value="1"/>
</dbReference>
<protein>
    <recommendedName>
        <fullName evidence="8">Necrosis inducing-like protein NPP1 type</fullName>
    </recommendedName>
</protein>
<dbReference type="Proteomes" id="UP000002640">
    <property type="component" value="Unassembled WGS sequence"/>
</dbReference>
<dbReference type="InParanoid" id="G4ZM96"/>
<evidence type="ECO:0000313" key="7">
    <source>
        <dbReference type="Proteomes" id="UP000002640"/>
    </source>
</evidence>
<dbReference type="KEGG" id="psoj:PHYSODRAFT_264058"/>
<dbReference type="AlphaFoldDB" id="G4ZM96"/>
<dbReference type="SMR" id="G4ZM96"/>
<evidence type="ECO:0000256" key="5">
    <source>
        <dbReference type="SAM" id="MobiDB-lite"/>
    </source>
</evidence>
<evidence type="ECO:0008006" key="8">
    <source>
        <dbReference type="Google" id="ProtNLM"/>
    </source>
</evidence>
<dbReference type="RefSeq" id="XP_009528378.1">
    <property type="nucleotide sequence ID" value="XM_009530083.1"/>
</dbReference>
<feature type="region of interest" description="Disordered" evidence="5">
    <location>
        <begin position="1"/>
        <end position="26"/>
    </location>
</feature>
<dbReference type="PIRSF" id="PIRSF029958">
    <property type="entry name" value="Necrosis-inducing_protein"/>
    <property type="match status" value="1"/>
</dbReference>
<evidence type="ECO:0000256" key="3">
    <source>
        <dbReference type="ARBA" id="ARBA00022525"/>
    </source>
</evidence>
<dbReference type="OMA" id="SHETTYG"/>
<dbReference type="PANTHER" id="PTHR33657:SF8">
    <property type="entry name" value="DOMAIN PROTEIN, PUTATIVE (AFU_ORTHOLOGUE AFUA_5G00600)-RELATED"/>
    <property type="match status" value="1"/>
</dbReference>
<proteinExistence type="inferred from homology"/>
<feature type="non-terminal residue" evidence="6">
    <location>
        <position position="184"/>
    </location>
</feature>
<feature type="non-terminal residue" evidence="6">
    <location>
        <position position="1"/>
    </location>
</feature>
<name>G4ZM96_PHYSP</name>
<organism evidence="6 7">
    <name type="scientific">Phytophthora sojae (strain P6497)</name>
    <name type="common">Soybean stem and root rot agent</name>
    <name type="synonym">Phytophthora megasperma f. sp. glycines</name>
    <dbReference type="NCBI Taxonomy" id="1094619"/>
    <lineage>
        <taxon>Eukaryota</taxon>
        <taxon>Sar</taxon>
        <taxon>Stramenopiles</taxon>
        <taxon>Oomycota</taxon>
        <taxon>Peronosporomycetes</taxon>
        <taxon>Peronosporales</taxon>
        <taxon>Peronosporaceae</taxon>
        <taxon>Phytophthora</taxon>
    </lineage>
</organism>
<sequence length="184" mass="20527">DGCESFPAVNAAGETSGGLQGTKGRDGCGKAPLGSQVYGRSGWYQDKWAIMYAWYFPKNFHGNVLDYEAKKRHDWASMVLWIDNPAIETSKILGASLSQQNTEEPYQKMAELHPMFFVGAKQHVNGTEPPRYYQVAYGDSQSQDLIMWEQLTDAAREGLNSADFGDCEGSFQREKLPRIAETSV</sequence>
<comment type="subcellular location">
    <subcellularLocation>
        <location evidence="1">Secreted</location>
    </subcellularLocation>
</comment>
<keyword evidence="3" id="KW-0964">Secreted</keyword>
<evidence type="ECO:0000313" key="6">
    <source>
        <dbReference type="EMBL" id="EGZ14629.1"/>
    </source>
</evidence>
<dbReference type="STRING" id="1094619.G4ZM96"/>
<keyword evidence="7" id="KW-1185">Reference proteome</keyword>
<dbReference type="GeneID" id="20639572"/>